<dbReference type="Pfam" id="PF12796">
    <property type="entry name" value="Ank_2"/>
    <property type="match status" value="3"/>
</dbReference>
<keyword evidence="2 3" id="KW-0040">ANK repeat</keyword>
<evidence type="ECO:0000313" key="4">
    <source>
        <dbReference type="EMBL" id="KAF4622733.1"/>
    </source>
</evidence>
<dbReference type="PRINTS" id="PR01415">
    <property type="entry name" value="ANKYRIN"/>
</dbReference>
<feature type="repeat" description="ANK" evidence="3">
    <location>
        <begin position="87"/>
        <end position="119"/>
    </location>
</feature>
<dbReference type="EMBL" id="JAAMPI010001849">
    <property type="protein sequence ID" value="KAF4622733.1"/>
    <property type="molecule type" value="Genomic_DNA"/>
</dbReference>
<dbReference type="Gene3D" id="1.25.40.20">
    <property type="entry name" value="Ankyrin repeat-containing domain"/>
    <property type="match status" value="1"/>
</dbReference>
<keyword evidence="5" id="KW-1185">Reference proteome</keyword>
<dbReference type="SMART" id="SM00248">
    <property type="entry name" value="ANK"/>
    <property type="match status" value="8"/>
</dbReference>
<feature type="repeat" description="ANK" evidence="3">
    <location>
        <begin position="266"/>
        <end position="298"/>
    </location>
</feature>
<evidence type="ECO:0000256" key="2">
    <source>
        <dbReference type="ARBA" id="ARBA00023043"/>
    </source>
</evidence>
<gene>
    <name evidence="4" type="ORF">G7Y89_g14292</name>
</gene>
<dbReference type="SUPFAM" id="SSF48403">
    <property type="entry name" value="Ankyrin repeat"/>
    <property type="match status" value="1"/>
</dbReference>
<protein>
    <submittedName>
        <fullName evidence="4">Uncharacterized protein</fullName>
    </submittedName>
</protein>
<dbReference type="InterPro" id="IPR002110">
    <property type="entry name" value="Ankyrin_rpt"/>
</dbReference>
<name>A0A8H4R4G4_9HELO</name>
<dbReference type="Proteomes" id="UP000566819">
    <property type="component" value="Unassembled WGS sequence"/>
</dbReference>
<sequence length="536" mass="59380">MEKYATSISTPKDSFESSINEKDALLELNPLLLEQTMKPKRPSWVTVEDEKPDQNGQLAIHRAALAGDSKTIKDMNSSLHVETTTNLGWRPIHLAAMGGHIDVAKALKELGAKLDGPSKTWKTNTNITHFPLTALQLAVIKGHEEFAFFLLDNGADYEVAGPAGQNMLHYAGHSGLLRLFAWLVGQGMDPFIEDKQKLTPFHWAACENRVEICKEYLKLAKKHGKSLNLEQSVGETPLGCALRRGHPETAKLLIEAGADVHHRNGIGHSPLMFAPFVKDHTVFRSIVEKGVDINVRDHQDQITALHVAAAKKDLAGCKLLVARGADIDAQTKDGWSPLIVAVDYHATEVVEFLLSAGADPSLKGEFGMMIFEYAQNYAPVEKLLTPLRAKHCHPQTTSEMNDKIFTHLQNTVISLPENILEATAVQRVERSSLLWTVANGLFLLKDFAGTKMCLEMAVFNDKWFERDMEYDCRMCGKDSAYNSFWACKQCPILRGVCGACYEKKADGDVMPGCHKEHEYFEVGGQEWSRSGAGAGR</sequence>
<reference evidence="4 5" key="1">
    <citation type="submission" date="2020-03" db="EMBL/GenBank/DDBJ databases">
        <title>Draft Genome Sequence of Cudoniella acicularis.</title>
        <authorList>
            <person name="Buettner E."/>
            <person name="Kellner H."/>
        </authorList>
    </citation>
    <scope>NUCLEOTIDE SEQUENCE [LARGE SCALE GENOMIC DNA]</scope>
    <source>
        <strain evidence="4 5">DSM 108380</strain>
    </source>
</reference>
<dbReference type="PANTHER" id="PTHR24171">
    <property type="entry name" value="ANKYRIN REPEAT DOMAIN-CONTAINING PROTEIN 39-RELATED"/>
    <property type="match status" value="1"/>
</dbReference>
<evidence type="ECO:0000313" key="5">
    <source>
        <dbReference type="Proteomes" id="UP000566819"/>
    </source>
</evidence>
<feature type="repeat" description="ANK" evidence="3">
    <location>
        <begin position="333"/>
        <end position="365"/>
    </location>
</feature>
<accession>A0A8H4R4G4</accession>
<comment type="caution">
    <text evidence="4">The sequence shown here is derived from an EMBL/GenBank/DDBJ whole genome shotgun (WGS) entry which is preliminary data.</text>
</comment>
<keyword evidence="1" id="KW-0677">Repeat</keyword>
<feature type="repeat" description="ANK" evidence="3">
    <location>
        <begin position="130"/>
        <end position="162"/>
    </location>
</feature>
<evidence type="ECO:0000256" key="3">
    <source>
        <dbReference type="PROSITE-ProRule" id="PRU00023"/>
    </source>
</evidence>
<dbReference type="PROSITE" id="PS50297">
    <property type="entry name" value="ANK_REP_REGION"/>
    <property type="match status" value="4"/>
</dbReference>
<proteinExistence type="predicted"/>
<dbReference type="PROSITE" id="PS50088">
    <property type="entry name" value="ANK_REPEAT"/>
    <property type="match status" value="6"/>
</dbReference>
<feature type="repeat" description="ANK" evidence="3">
    <location>
        <begin position="233"/>
        <end position="265"/>
    </location>
</feature>
<evidence type="ECO:0000256" key="1">
    <source>
        <dbReference type="ARBA" id="ARBA00022737"/>
    </source>
</evidence>
<dbReference type="AlphaFoldDB" id="A0A8H4R4G4"/>
<organism evidence="4 5">
    <name type="scientific">Cudoniella acicularis</name>
    <dbReference type="NCBI Taxonomy" id="354080"/>
    <lineage>
        <taxon>Eukaryota</taxon>
        <taxon>Fungi</taxon>
        <taxon>Dikarya</taxon>
        <taxon>Ascomycota</taxon>
        <taxon>Pezizomycotina</taxon>
        <taxon>Leotiomycetes</taxon>
        <taxon>Helotiales</taxon>
        <taxon>Tricladiaceae</taxon>
        <taxon>Cudoniella</taxon>
    </lineage>
</organism>
<feature type="repeat" description="ANK" evidence="3">
    <location>
        <begin position="300"/>
        <end position="332"/>
    </location>
</feature>
<dbReference type="InterPro" id="IPR036770">
    <property type="entry name" value="Ankyrin_rpt-contain_sf"/>
</dbReference>
<dbReference type="OrthoDB" id="341259at2759"/>